<dbReference type="EMBL" id="AP022577">
    <property type="protein sequence ID" value="BBX82163.1"/>
    <property type="molecule type" value="Genomic_DNA"/>
</dbReference>
<evidence type="ECO:0000256" key="1">
    <source>
        <dbReference type="SAM" id="MobiDB-lite"/>
    </source>
</evidence>
<sequence length="642" mass="61558">MNRTLNPLLRTSVAAAAAAAVVVAPLPLAEQHHLLPTPHIATPTVRLTGISQSDIAALVNNLGGAMQLASSTVNGIATTADNTLGGALAATAAVNATVWSGLVAAAGGSRTPLGALLSALATSANSGMAQLNTTIGQIRSTAIVTSGDLTNLLTSVVTGSVSTALNAIANVVNNPLNMAAYIGLIDAPIGIAGLALQKAVQGVGAVTVGSVQIVGNLVTGVDNLIKNAVTTANTVIGTAASATGSDLVAGVITAVQSIVSAPIVASLDGISGLTSTAVTALDTTVTAAANGASSVIGTWLGSGTSTGAIAAALNTIASGPLTPQNYATALAVLAGAGFTTTATITNTARSLLSMPVTAAASLTTTAAAVFGDLANGLAGAGSGMMRAAGLPSLVYNLPYAAAGTIITAVNVAAGTTATVLHSLASAIDFANAVTGAAAVRPAAAATLPGPNVQSAAATETANEAGTASATREAKTSTTPKTADKSSTEGPPAGTATSVHVAEPANSTDAASTPKPETATSTPSTGTAEHTASVAGETAKTETGSSAVTAKSPSKTETGSSTSNTRSAGKAETGTISTTNTVGKSGTESGASTTRATGKAASNGNQHSTDSQSSTGGQHRAADGPKPSEHGSSASAHSGNSSH</sequence>
<keyword evidence="2" id="KW-0732">Signal</keyword>
<organism evidence="3 4">
    <name type="scientific">Mycolicibacterium aubagnense</name>
    <dbReference type="NCBI Taxonomy" id="319707"/>
    <lineage>
        <taxon>Bacteria</taxon>
        <taxon>Bacillati</taxon>
        <taxon>Actinomycetota</taxon>
        <taxon>Actinomycetes</taxon>
        <taxon>Mycobacteriales</taxon>
        <taxon>Mycobacteriaceae</taxon>
        <taxon>Mycolicibacterium</taxon>
    </lineage>
</organism>
<evidence type="ECO:0000313" key="4">
    <source>
        <dbReference type="Proteomes" id="UP000465609"/>
    </source>
</evidence>
<evidence type="ECO:0000313" key="3">
    <source>
        <dbReference type="EMBL" id="BBX82163.1"/>
    </source>
</evidence>
<feature type="chain" id="PRO_5045941471" evidence="2">
    <location>
        <begin position="30"/>
        <end position="642"/>
    </location>
</feature>
<feature type="signal peptide" evidence="2">
    <location>
        <begin position="1"/>
        <end position="29"/>
    </location>
</feature>
<keyword evidence="4" id="KW-1185">Reference proteome</keyword>
<feature type="region of interest" description="Disordered" evidence="1">
    <location>
        <begin position="447"/>
        <end position="642"/>
    </location>
</feature>
<protein>
    <submittedName>
        <fullName evidence="3">Uncharacterized protein</fullName>
    </submittedName>
</protein>
<accession>A0ABN5YKX7</accession>
<feature type="compositionally biased region" description="Polar residues" evidence="1">
    <location>
        <begin position="573"/>
        <end position="616"/>
    </location>
</feature>
<reference evidence="3 4" key="1">
    <citation type="journal article" date="2019" name="Emerg. Microbes Infect.">
        <title>Comprehensive subspecies identification of 175 nontuberculous mycobacteria species based on 7547 genomic profiles.</title>
        <authorList>
            <person name="Matsumoto Y."/>
            <person name="Kinjo T."/>
            <person name="Motooka D."/>
            <person name="Nabeya D."/>
            <person name="Jung N."/>
            <person name="Uechi K."/>
            <person name="Horii T."/>
            <person name="Iida T."/>
            <person name="Fujita J."/>
            <person name="Nakamura S."/>
        </authorList>
    </citation>
    <scope>NUCLEOTIDE SEQUENCE [LARGE SCALE GENOMIC DNA]</scope>
    <source>
        <strain evidence="3 4">JCM 15296</strain>
    </source>
</reference>
<gene>
    <name evidence="3" type="ORF">MAUB_00360</name>
</gene>
<feature type="compositionally biased region" description="Low complexity" evidence="1">
    <location>
        <begin position="447"/>
        <end position="470"/>
    </location>
</feature>
<name>A0ABN5YKX7_9MYCO</name>
<dbReference type="Proteomes" id="UP000465609">
    <property type="component" value="Chromosome"/>
</dbReference>
<feature type="compositionally biased region" description="Basic and acidic residues" evidence="1">
    <location>
        <begin position="619"/>
        <end position="628"/>
    </location>
</feature>
<feature type="compositionally biased region" description="Polar residues" evidence="1">
    <location>
        <begin position="517"/>
        <end position="529"/>
    </location>
</feature>
<feature type="compositionally biased region" description="Polar residues" evidence="1">
    <location>
        <begin position="540"/>
        <end position="566"/>
    </location>
</feature>
<proteinExistence type="predicted"/>
<evidence type="ECO:0000256" key="2">
    <source>
        <dbReference type="SAM" id="SignalP"/>
    </source>
</evidence>
<feature type="compositionally biased region" description="Low complexity" evidence="1">
    <location>
        <begin position="629"/>
        <end position="642"/>
    </location>
</feature>